<name>M8E5E9_9BACL</name>
<dbReference type="CDD" id="cd02440">
    <property type="entry name" value="AdoMet_MTases"/>
    <property type="match status" value="1"/>
</dbReference>
<dbReference type="Proteomes" id="UP000012081">
    <property type="component" value="Unassembled WGS sequence"/>
</dbReference>
<evidence type="ECO:0000313" key="3">
    <source>
        <dbReference type="Proteomes" id="UP000012081"/>
    </source>
</evidence>
<proteinExistence type="predicted"/>
<dbReference type="EMBL" id="APBN01000013">
    <property type="protein sequence ID" value="EMT50685.1"/>
    <property type="molecule type" value="Genomic_DNA"/>
</dbReference>
<dbReference type="RefSeq" id="WP_003391137.1">
    <property type="nucleotide sequence ID" value="NZ_APBN01000013.1"/>
</dbReference>
<keyword evidence="2" id="KW-0489">Methyltransferase</keyword>
<organism evidence="2 3">
    <name type="scientific">Brevibacillus borstelensis AK1</name>
    <dbReference type="NCBI Taxonomy" id="1300222"/>
    <lineage>
        <taxon>Bacteria</taxon>
        <taxon>Bacillati</taxon>
        <taxon>Bacillota</taxon>
        <taxon>Bacilli</taxon>
        <taxon>Bacillales</taxon>
        <taxon>Paenibacillaceae</taxon>
        <taxon>Brevibacillus</taxon>
    </lineage>
</organism>
<evidence type="ECO:0000313" key="2">
    <source>
        <dbReference type="EMBL" id="EMT50685.1"/>
    </source>
</evidence>
<dbReference type="PATRIC" id="fig|1300222.3.peg.4521"/>
<dbReference type="PANTHER" id="PTHR43861:SF1">
    <property type="entry name" value="TRANS-ACONITATE 2-METHYLTRANSFERASE"/>
    <property type="match status" value="1"/>
</dbReference>
<dbReference type="GO" id="GO:0008757">
    <property type="term" value="F:S-adenosylmethionine-dependent methyltransferase activity"/>
    <property type="evidence" value="ECO:0007669"/>
    <property type="project" value="InterPro"/>
</dbReference>
<keyword evidence="3" id="KW-1185">Reference proteome</keyword>
<dbReference type="GeneID" id="89501535"/>
<dbReference type="PANTHER" id="PTHR43861">
    <property type="entry name" value="TRANS-ACONITATE 2-METHYLTRANSFERASE-RELATED"/>
    <property type="match status" value="1"/>
</dbReference>
<accession>M8E5E9</accession>
<comment type="caution">
    <text evidence="2">The sequence shown here is derived from an EMBL/GenBank/DDBJ whole genome shotgun (WGS) entry which is preliminary data.</text>
</comment>
<dbReference type="InterPro" id="IPR013216">
    <property type="entry name" value="Methyltransf_11"/>
</dbReference>
<dbReference type="Gene3D" id="3.40.50.150">
    <property type="entry name" value="Vaccinia Virus protein VP39"/>
    <property type="match status" value="1"/>
</dbReference>
<dbReference type="Pfam" id="PF08241">
    <property type="entry name" value="Methyltransf_11"/>
    <property type="match status" value="1"/>
</dbReference>
<dbReference type="GO" id="GO:0032259">
    <property type="term" value="P:methylation"/>
    <property type="evidence" value="ECO:0007669"/>
    <property type="project" value="UniProtKB-KW"/>
</dbReference>
<gene>
    <name evidence="2" type="ORF">I532_21495</name>
</gene>
<dbReference type="AlphaFoldDB" id="M8E5E9"/>
<keyword evidence="2" id="KW-0808">Transferase</keyword>
<protein>
    <submittedName>
        <fullName evidence="2">Type 11 methyltransferase</fullName>
    </submittedName>
</protein>
<dbReference type="STRING" id="1300222.I532_21495"/>
<evidence type="ECO:0000259" key="1">
    <source>
        <dbReference type="Pfam" id="PF08241"/>
    </source>
</evidence>
<sequence length="240" mass="27358">MGFRGSDFFDDDCIFQNYMARREGQENANDTLEKPLIREMMGDVSGLSVLDLGCGDARFGIELLEAGCADYLGVEGSHNMVEAAAGNLHGYPAKVVHSTIEDWPFPAGRFDLVLSRLVLHYIEDLDSLYCRIHQALKPGGRLLFSVEHPVITSTLQTAGQRTNWLVDQYFVNGPRQQHWMGGTVSKYHRTIEDYFLGLQKAGFTVEQLRESRPLRENFLHQETYERRMRIPLFLLLSGRK</sequence>
<reference evidence="2 3" key="1">
    <citation type="submission" date="2013-03" db="EMBL/GenBank/DDBJ databases">
        <title>Assembly of a new bacterial strain Brevibacillus borstelensis AK1.</title>
        <authorList>
            <person name="Rajan I."/>
            <person name="PoliReddy D."/>
            <person name="Sugumar T."/>
            <person name="Rathinam K."/>
            <person name="Alqarawi S."/>
            <person name="Khalil A.B."/>
            <person name="Sivakumar N."/>
        </authorList>
    </citation>
    <scope>NUCLEOTIDE SEQUENCE [LARGE SCALE GENOMIC DNA]</scope>
    <source>
        <strain evidence="2 3">AK1</strain>
    </source>
</reference>
<dbReference type="SUPFAM" id="SSF53335">
    <property type="entry name" value="S-adenosyl-L-methionine-dependent methyltransferases"/>
    <property type="match status" value="1"/>
</dbReference>
<feature type="domain" description="Methyltransferase type 11" evidence="1">
    <location>
        <begin position="50"/>
        <end position="144"/>
    </location>
</feature>
<dbReference type="InterPro" id="IPR029063">
    <property type="entry name" value="SAM-dependent_MTases_sf"/>
</dbReference>